<reference evidence="2 3" key="1">
    <citation type="submission" date="2020-07" db="EMBL/GenBank/DDBJ databases">
        <title>Sequencing the genomes of 1000 actinobacteria strains.</title>
        <authorList>
            <person name="Klenk H.-P."/>
        </authorList>
    </citation>
    <scope>NUCLEOTIDE SEQUENCE [LARGE SCALE GENOMIC DNA]</scope>
    <source>
        <strain evidence="2 3">DSM 26154</strain>
    </source>
</reference>
<dbReference type="EMBL" id="JACCAE010000001">
    <property type="protein sequence ID" value="NYF96957.1"/>
    <property type="molecule type" value="Genomic_DNA"/>
</dbReference>
<dbReference type="Proteomes" id="UP000554054">
    <property type="component" value="Unassembled WGS sequence"/>
</dbReference>
<accession>A0A852VIM9</accession>
<keyword evidence="3" id="KW-1185">Reference proteome</keyword>
<evidence type="ECO:0000256" key="1">
    <source>
        <dbReference type="SAM" id="Phobius"/>
    </source>
</evidence>
<organism evidence="2 3">
    <name type="scientific">Janibacter cremeus</name>
    <dbReference type="NCBI Taxonomy" id="1285192"/>
    <lineage>
        <taxon>Bacteria</taxon>
        <taxon>Bacillati</taxon>
        <taxon>Actinomycetota</taxon>
        <taxon>Actinomycetes</taxon>
        <taxon>Micrococcales</taxon>
        <taxon>Intrasporangiaceae</taxon>
        <taxon>Janibacter</taxon>
    </lineage>
</organism>
<evidence type="ECO:0008006" key="4">
    <source>
        <dbReference type="Google" id="ProtNLM"/>
    </source>
</evidence>
<feature type="transmembrane region" description="Helical" evidence="1">
    <location>
        <begin position="126"/>
        <end position="149"/>
    </location>
</feature>
<feature type="transmembrane region" description="Helical" evidence="1">
    <location>
        <begin position="14"/>
        <end position="37"/>
    </location>
</feature>
<keyword evidence="1" id="KW-1133">Transmembrane helix</keyword>
<dbReference type="AlphaFoldDB" id="A0A852VIM9"/>
<name>A0A852VIM9_9MICO</name>
<keyword evidence="1" id="KW-0812">Transmembrane</keyword>
<evidence type="ECO:0000313" key="2">
    <source>
        <dbReference type="EMBL" id="NYF96957.1"/>
    </source>
</evidence>
<comment type="caution">
    <text evidence="2">The sequence shown here is derived from an EMBL/GenBank/DDBJ whole genome shotgun (WGS) entry which is preliminary data.</text>
</comment>
<keyword evidence="1" id="KW-0472">Membrane</keyword>
<sequence length="155" mass="17304">MAVPSDHARGLRSFVWITGIACPVILVFIVGIIWAGLGSTGARQHFLGQSTHTRATVVEDVEDGRCRRSGGHYYPEHHYTLEWSEGGEQRTEVIKRCGTPYEIGEDIEIWSTDGMPYTESAVARRLLIGGLVIAFSGLFALMLWVHVFVRRMARS</sequence>
<proteinExistence type="predicted"/>
<gene>
    <name evidence="2" type="ORF">BJY20_000349</name>
</gene>
<protein>
    <recommendedName>
        <fullName evidence="4">DUF3592 domain-containing protein</fullName>
    </recommendedName>
</protein>
<dbReference type="RefSeq" id="WP_185989947.1">
    <property type="nucleotide sequence ID" value="NZ_JACCAE010000001.1"/>
</dbReference>
<evidence type="ECO:0000313" key="3">
    <source>
        <dbReference type="Proteomes" id="UP000554054"/>
    </source>
</evidence>